<dbReference type="CDD" id="cd00555">
    <property type="entry name" value="Maf"/>
    <property type="match status" value="1"/>
</dbReference>
<dbReference type="HAMAP" id="MF_00528">
    <property type="entry name" value="Maf"/>
    <property type="match status" value="1"/>
</dbReference>
<comment type="catalytic activity">
    <reaction evidence="4">
        <text>dTTP + H2O = dTMP + diphosphate + H(+)</text>
        <dbReference type="Rhea" id="RHEA:28534"/>
        <dbReference type="ChEBI" id="CHEBI:15377"/>
        <dbReference type="ChEBI" id="CHEBI:15378"/>
        <dbReference type="ChEBI" id="CHEBI:33019"/>
        <dbReference type="ChEBI" id="CHEBI:37568"/>
        <dbReference type="ChEBI" id="CHEBI:63528"/>
        <dbReference type="EC" id="3.6.1.9"/>
    </reaction>
</comment>
<dbReference type="Proteomes" id="UP000777265">
    <property type="component" value="Unassembled WGS sequence"/>
</dbReference>
<dbReference type="GO" id="GO:0005737">
    <property type="term" value="C:cytoplasm"/>
    <property type="evidence" value="ECO:0007669"/>
    <property type="project" value="UniProtKB-SubCell"/>
</dbReference>
<comment type="subcellular location">
    <subcellularLocation>
        <location evidence="4">Cytoplasm</location>
    </subcellularLocation>
</comment>
<comment type="similarity">
    <text evidence="4">Belongs to the Maf family. YhdE subfamily.</text>
</comment>
<dbReference type="InterPro" id="IPR003697">
    <property type="entry name" value="Maf-like"/>
</dbReference>
<feature type="site" description="Important for substrate specificity" evidence="4">
    <location>
        <position position="76"/>
    </location>
</feature>
<comment type="function">
    <text evidence="4">Nucleoside triphosphate pyrophosphatase that hydrolyzes dTTP and UTP. May have a dual role in cell division arrest and in preventing the incorporation of modified nucleotides into cellular nucleic acids.</text>
</comment>
<keyword evidence="4" id="KW-0963">Cytoplasm</keyword>
<dbReference type="PANTHER" id="PTHR43213">
    <property type="entry name" value="BIFUNCTIONAL DTTP/UTP PYROPHOSPHATASE/METHYLTRANSFERASE PROTEIN-RELATED"/>
    <property type="match status" value="1"/>
</dbReference>
<evidence type="ECO:0000256" key="2">
    <source>
        <dbReference type="ARBA" id="ARBA00022801"/>
    </source>
</evidence>
<sequence length="196" mass="21969">MFQVKEGDSIVLASESTRRVDILRTLGISFSIIPPDIDETRRKDETPQEFARRVSYEKAFKVGSHFPDKWVIGADTIVVLKGKVLGKPKNERDAFTMLKTLRGRWHKVITGYCVLNLSKDIISRDIVETRVFVRDMTDEEIIRYIKTSEPLGKAGSYAVQGKGGYMVKEIKGSYTNVVGLPICEIAEALLSLGVLS</sequence>
<name>A0A351U0A8_9BACT</name>
<dbReference type="GO" id="GO:0009117">
    <property type="term" value="P:nucleotide metabolic process"/>
    <property type="evidence" value="ECO:0007669"/>
    <property type="project" value="UniProtKB-KW"/>
</dbReference>
<dbReference type="PIRSF" id="PIRSF006305">
    <property type="entry name" value="Maf"/>
    <property type="match status" value="1"/>
</dbReference>
<reference evidence="5" key="1">
    <citation type="journal article" date="2020" name="Biotechnol. Biofuels">
        <title>New insights from the biogas microbiome by comprehensive genome-resolved metagenomics of nearly 1600 species originating from multiple anaerobic digesters.</title>
        <authorList>
            <person name="Campanaro S."/>
            <person name="Treu L."/>
            <person name="Rodriguez-R L.M."/>
            <person name="Kovalovszki A."/>
            <person name="Ziels R.M."/>
            <person name="Maus I."/>
            <person name="Zhu X."/>
            <person name="Kougias P.G."/>
            <person name="Basile A."/>
            <person name="Luo G."/>
            <person name="Schluter A."/>
            <person name="Konstantinidis K.T."/>
            <person name="Angelidaki I."/>
        </authorList>
    </citation>
    <scope>NUCLEOTIDE SEQUENCE</scope>
    <source>
        <strain evidence="5">AS06rmzACSIP_7</strain>
    </source>
</reference>
<dbReference type="NCBIfam" id="TIGR00172">
    <property type="entry name" value="maf"/>
    <property type="match status" value="1"/>
</dbReference>
<comment type="caution">
    <text evidence="4">Lacks conserved residue(s) required for the propagation of feature annotation.</text>
</comment>
<dbReference type="InterPro" id="IPR029001">
    <property type="entry name" value="ITPase-like_fam"/>
</dbReference>
<comment type="cofactor">
    <cofactor evidence="1 4">
        <name>a divalent metal cation</name>
        <dbReference type="ChEBI" id="CHEBI:60240"/>
    </cofactor>
</comment>
<organism evidence="5 6">
    <name type="scientific">Syntrophorhabdus aromaticivorans</name>
    <dbReference type="NCBI Taxonomy" id="328301"/>
    <lineage>
        <taxon>Bacteria</taxon>
        <taxon>Pseudomonadati</taxon>
        <taxon>Thermodesulfobacteriota</taxon>
        <taxon>Syntrophorhabdia</taxon>
        <taxon>Syntrophorhabdales</taxon>
        <taxon>Syntrophorhabdaceae</taxon>
        <taxon>Syntrophorhabdus</taxon>
    </lineage>
</organism>
<dbReference type="Gene3D" id="3.90.950.10">
    <property type="match status" value="1"/>
</dbReference>
<accession>A0A351U0A8</accession>
<evidence type="ECO:0000313" key="5">
    <source>
        <dbReference type="EMBL" id="NLW34931.1"/>
    </source>
</evidence>
<dbReference type="GO" id="GO:0047429">
    <property type="term" value="F:nucleoside triphosphate diphosphatase activity"/>
    <property type="evidence" value="ECO:0007669"/>
    <property type="project" value="UniProtKB-EC"/>
</dbReference>
<evidence type="ECO:0000256" key="4">
    <source>
        <dbReference type="HAMAP-Rule" id="MF_00528"/>
    </source>
</evidence>
<reference evidence="5" key="2">
    <citation type="submission" date="2020-01" db="EMBL/GenBank/DDBJ databases">
        <authorList>
            <person name="Campanaro S."/>
        </authorList>
    </citation>
    <scope>NUCLEOTIDE SEQUENCE</scope>
    <source>
        <strain evidence="5">AS06rmzACSIP_7</strain>
    </source>
</reference>
<comment type="caution">
    <text evidence="5">The sequence shown here is derived from an EMBL/GenBank/DDBJ whole genome shotgun (WGS) entry which is preliminary data.</text>
</comment>
<dbReference type="Pfam" id="PF02545">
    <property type="entry name" value="Maf"/>
    <property type="match status" value="1"/>
</dbReference>
<dbReference type="EC" id="3.6.1.9" evidence="4"/>
<evidence type="ECO:0000313" key="6">
    <source>
        <dbReference type="Proteomes" id="UP000777265"/>
    </source>
</evidence>
<dbReference type="SUPFAM" id="SSF52972">
    <property type="entry name" value="ITPase-like"/>
    <property type="match status" value="1"/>
</dbReference>
<feature type="active site" description="Proton acceptor" evidence="4">
    <location>
        <position position="75"/>
    </location>
</feature>
<dbReference type="STRING" id="909663.GCA_000512235_01783"/>
<dbReference type="AlphaFoldDB" id="A0A351U0A8"/>
<keyword evidence="3 4" id="KW-0546">Nucleotide metabolism</keyword>
<evidence type="ECO:0000256" key="1">
    <source>
        <dbReference type="ARBA" id="ARBA00001968"/>
    </source>
</evidence>
<dbReference type="EMBL" id="JAAYEE010000095">
    <property type="protein sequence ID" value="NLW34931.1"/>
    <property type="molecule type" value="Genomic_DNA"/>
</dbReference>
<gene>
    <name evidence="5" type="primary">maf</name>
    <name evidence="5" type="ORF">GXY80_05530</name>
</gene>
<keyword evidence="2 4" id="KW-0378">Hydrolase</keyword>
<feature type="site" description="Important for substrate specificity" evidence="4">
    <location>
        <position position="160"/>
    </location>
</feature>
<dbReference type="PANTHER" id="PTHR43213:SF5">
    <property type="entry name" value="BIFUNCTIONAL DTTP_UTP PYROPHOSPHATASE_METHYLTRANSFERASE PROTEIN-RELATED"/>
    <property type="match status" value="1"/>
</dbReference>
<proteinExistence type="inferred from homology"/>
<comment type="catalytic activity">
    <reaction evidence="4">
        <text>UTP + H2O = UMP + diphosphate + H(+)</text>
        <dbReference type="Rhea" id="RHEA:29395"/>
        <dbReference type="ChEBI" id="CHEBI:15377"/>
        <dbReference type="ChEBI" id="CHEBI:15378"/>
        <dbReference type="ChEBI" id="CHEBI:33019"/>
        <dbReference type="ChEBI" id="CHEBI:46398"/>
        <dbReference type="ChEBI" id="CHEBI:57865"/>
        <dbReference type="EC" id="3.6.1.9"/>
    </reaction>
</comment>
<protein>
    <recommendedName>
        <fullName evidence="4">dTTP/UTP pyrophosphatase</fullName>
        <shortName evidence="4">dTTPase/UTPase</shortName>
        <ecNumber evidence="4">3.6.1.9</ecNumber>
    </recommendedName>
    <alternativeName>
        <fullName evidence="4">Nucleoside triphosphate pyrophosphatase</fullName>
    </alternativeName>
    <alternativeName>
        <fullName evidence="4">Nucleotide pyrophosphatase</fullName>
        <shortName evidence="4">Nucleotide PPase</shortName>
    </alternativeName>
</protein>
<feature type="site" description="Important for substrate specificity" evidence="4">
    <location>
        <position position="18"/>
    </location>
</feature>
<evidence type="ECO:0000256" key="3">
    <source>
        <dbReference type="ARBA" id="ARBA00023080"/>
    </source>
</evidence>